<dbReference type="eggNOG" id="COG2231">
    <property type="taxonomic scope" value="Bacteria"/>
</dbReference>
<keyword evidence="2" id="KW-0479">Metal-binding</keyword>
<evidence type="ECO:0000256" key="1">
    <source>
        <dbReference type="ARBA" id="ARBA00022485"/>
    </source>
</evidence>
<evidence type="ECO:0000256" key="3">
    <source>
        <dbReference type="ARBA" id="ARBA00023004"/>
    </source>
</evidence>
<dbReference type="NCBIfam" id="NF010494">
    <property type="entry name" value="PRK13913.1"/>
    <property type="match status" value="1"/>
</dbReference>
<sequence length="221" mass="25596">MRSEDLFLTLSDEVKFDFSQNPFWWPEFGTFWVVIGAILTQNTKWQNVKKALDNLQNANVNCLEDIANLDELSLAELIKPSGFYNTKAKRLSNLAKNIISKFESFDEFKKQVSRKWLIAQKGLGLESVDSILCYACEREIMVVDNYTLKIFEFLDYSFDSYDEAREWLENIDRDAVYAKFGAISDNEIFAKFHGLIVEFCKTRLKSKVFDDVAASLLKKLS</sequence>
<evidence type="ECO:0000256" key="2">
    <source>
        <dbReference type="ARBA" id="ARBA00022723"/>
    </source>
</evidence>
<dbReference type="GO" id="GO:0006284">
    <property type="term" value="P:base-excision repair"/>
    <property type="evidence" value="ECO:0007669"/>
    <property type="project" value="InterPro"/>
</dbReference>
<dbReference type="EMBL" id="CP009043">
    <property type="protein sequence ID" value="AII14637.1"/>
    <property type="molecule type" value="Genomic_DNA"/>
</dbReference>
<dbReference type="SUPFAM" id="SSF48150">
    <property type="entry name" value="DNA-glycosylase"/>
    <property type="match status" value="1"/>
</dbReference>
<dbReference type="GO" id="GO:0051539">
    <property type="term" value="F:4 iron, 4 sulfur cluster binding"/>
    <property type="evidence" value="ECO:0007669"/>
    <property type="project" value="UniProtKB-KW"/>
</dbReference>
<evidence type="ECO:0000256" key="4">
    <source>
        <dbReference type="ARBA" id="ARBA00023014"/>
    </source>
</evidence>
<accession>A0A076FAX9</accession>
<dbReference type="SMART" id="SM00478">
    <property type="entry name" value="ENDO3c"/>
    <property type="match status" value="1"/>
</dbReference>
<gene>
    <name evidence="6" type="primary">magIII</name>
    <name evidence="6" type="ORF">CIG1485E_0792</name>
</gene>
<reference evidence="7" key="1">
    <citation type="journal article" date="2014" name="Genome Announc.">
        <title>Complete Genome Sequence of Campylobacter iguaniorum Strain 1485ET, Isolated from a Bearded Dragon (Pogona vitticeps).</title>
        <authorList>
            <person name="Gilbert M.J."/>
            <person name="Miller W.G."/>
            <person name="Yee E."/>
            <person name="Kik M."/>
            <person name="Wagenaar J.A."/>
            <person name="Duim B."/>
        </authorList>
    </citation>
    <scope>NUCLEOTIDE SEQUENCE [LARGE SCALE GENOMIC DNA]</scope>
    <source>
        <strain evidence="7">1485E</strain>
    </source>
</reference>
<dbReference type="Proteomes" id="UP000028486">
    <property type="component" value="Chromosome"/>
</dbReference>
<keyword evidence="7" id="KW-1185">Reference proteome</keyword>
<keyword evidence="1" id="KW-0004">4Fe-4S</keyword>
<dbReference type="PANTHER" id="PTHR10359:SF19">
    <property type="entry name" value="DNA REPAIR GLYCOSYLASE MJ1434-RELATED"/>
    <property type="match status" value="1"/>
</dbReference>
<organism evidence="6 7">
    <name type="scientific">Campylobacter iguaniorum</name>
    <dbReference type="NCBI Taxonomy" id="1244531"/>
    <lineage>
        <taxon>Bacteria</taxon>
        <taxon>Pseudomonadati</taxon>
        <taxon>Campylobacterota</taxon>
        <taxon>Epsilonproteobacteria</taxon>
        <taxon>Campylobacterales</taxon>
        <taxon>Campylobacteraceae</taxon>
        <taxon>Campylobacter</taxon>
    </lineage>
</organism>
<proteinExistence type="predicted"/>
<keyword evidence="3" id="KW-0408">Iron</keyword>
<dbReference type="STRING" id="1244531.CIG2463D_0793"/>
<dbReference type="InterPro" id="IPR003265">
    <property type="entry name" value="HhH-GPD_domain"/>
</dbReference>
<dbReference type="PIRSF" id="PIRSF001435">
    <property type="entry name" value="Nth"/>
    <property type="match status" value="1"/>
</dbReference>
<evidence type="ECO:0000313" key="6">
    <source>
        <dbReference type="EMBL" id="AII14637.1"/>
    </source>
</evidence>
<evidence type="ECO:0000259" key="5">
    <source>
        <dbReference type="SMART" id="SM00478"/>
    </source>
</evidence>
<dbReference type="GO" id="GO:0003824">
    <property type="term" value="F:catalytic activity"/>
    <property type="evidence" value="ECO:0007669"/>
    <property type="project" value="InterPro"/>
</dbReference>
<protein>
    <submittedName>
        <fullName evidence="6">3-methyladenine DNA glycosylase</fullName>
    </submittedName>
</protein>
<dbReference type="AlphaFoldDB" id="A0A076FAX9"/>
<dbReference type="PANTHER" id="PTHR10359">
    <property type="entry name" value="A/G-SPECIFIC ADENINE GLYCOSYLASE/ENDONUCLEASE III"/>
    <property type="match status" value="1"/>
</dbReference>
<evidence type="ECO:0000313" key="7">
    <source>
        <dbReference type="Proteomes" id="UP000028486"/>
    </source>
</evidence>
<dbReference type="Gene3D" id="1.10.1670.10">
    <property type="entry name" value="Helix-hairpin-Helix base-excision DNA repair enzymes (C-terminal)"/>
    <property type="match status" value="1"/>
</dbReference>
<dbReference type="Pfam" id="PF00730">
    <property type="entry name" value="HhH-GPD"/>
    <property type="match status" value="1"/>
</dbReference>
<dbReference type="Gene3D" id="1.10.340.30">
    <property type="entry name" value="Hypothetical protein, domain 2"/>
    <property type="match status" value="1"/>
</dbReference>
<name>A0A076FAX9_9BACT</name>
<dbReference type="PATRIC" id="fig|1244531.5.peg.790"/>
<dbReference type="InterPro" id="IPR023170">
    <property type="entry name" value="HhH_base_excis_C"/>
</dbReference>
<dbReference type="OrthoDB" id="9802365at2"/>
<dbReference type="InterPro" id="IPR011257">
    <property type="entry name" value="DNA_glycosylase"/>
</dbReference>
<dbReference type="CDD" id="cd00056">
    <property type="entry name" value="ENDO3c"/>
    <property type="match status" value="1"/>
</dbReference>
<dbReference type="KEGG" id="caj:CIG1485E_0792"/>
<dbReference type="HOGENOM" id="CLU_012862_6_0_7"/>
<feature type="domain" description="HhH-GPD" evidence="5">
    <location>
        <begin position="39"/>
        <end position="202"/>
    </location>
</feature>
<keyword evidence="4" id="KW-0411">Iron-sulfur</keyword>
<dbReference type="GO" id="GO:0046872">
    <property type="term" value="F:metal ion binding"/>
    <property type="evidence" value="ECO:0007669"/>
    <property type="project" value="UniProtKB-KW"/>
</dbReference>